<dbReference type="GO" id="GO:0070681">
    <property type="term" value="P:glutaminyl-tRNAGln biosynthesis via transamidation"/>
    <property type="evidence" value="ECO:0007669"/>
    <property type="project" value="TreeGrafter"/>
</dbReference>
<evidence type="ECO:0000256" key="8">
    <source>
        <dbReference type="ARBA" id="ARBA00047380"/>
    </source>
</evidence>
<dbReference type="GO" id="GO:0050567">
    <property type="term" value="F:glutaminyl-tRNA synthase (glutamine-hydrolyzing) activity"/>
    <property type="evidence" value="ECO:0007669"/>
    <property type="project" value="UniProtKB-UniRule"/>
</dbReference>
<comment type="subunit">
    <text evidence="2 10">Heterotrimer of A, B and C subunits.</text>
</comment>
<evidence type="ECO:0000259" key="11">
    <source>
        <dbReference type="SMART" id="SM00845"/>
    </source>
</evidence>
<evidence type="ECO:0000256" key="4">
    <source>
        <dbReference type="ARBA" id="ARBA00022741"/>
    </source>
</evidence>
<dbReference type="AlphaFoldDB" id="A0A9D1JZG4"/>
<dbReference type="PANTHER" id="PTHR11659">
    <property type="entry name" value="GLUTAMYL-TRNA GLN AMIDOTRANSFERASE SUBUNIT B MITOCHONDRIAL AND PROKARYOTIC PET112-RELATED"/>
    <property type="match status" value="1"/>
</dbReference>
<protein>
    <recommendedName>
        <fullName evidence="10">Aspartyl/glutamyl-tRNA(Asn/Gln) amidotransferase subunit B</fullName>
        <shortName evidence="10">Asp/Glu-ADT subunit B</shortName>
        <ecNumber evidence="10">6.3.5.-</ecNumber>
    </recommendedName>
</protein>
<dbReference type="EMBL" id="DVJP01000036">
    <property type="protein sequence ID" value="HIS76221.1"/>
    <property type="molecule type" value="Genomic_DNA"/>
</dbReference>
<evidence type="ECO:0000256" key="9">
    <source>
        <dbReference type="ARBA" id="ARBA00047913"/>
    </source>
</evidence>
<keyword evidence="3 10" id="KW-0436">Ligase</keyword>
<evidence type="ECO:0000313" key="13">
    <source>
        <dbReference type="Proteomes" id="UP000824002"/>
    </source>
</evidence>
<dbReference type="NCBIfam" id="NF004012">
    <property type="entry name" value="PRK05477.1-2"/>
    <property type="match status" value="1"/>
</dbReference>
<dbReference type="InterPro" id="IPR017958">
    <property type="entry name" value="Gln-tRNA_amidoTrfase_suB_CS"/>
</dbReference>
<dbReference type="InterPro" id="IPR042114">
    <property type="entry name" value="GatB_C_1"/>
</dbReference>
<dbReference type="Proteomes" id="UP000824002">
    <property type="component" value="Unassembled WGS sequence"/>
</dbReference>
<dbReference type="NCBIfam" id="TIGR00133">
    <property type="entry name" value="gatB"/>
    <property type="match status" value="1"/>
</dbReference>
<dbReference type="EC" id="6.3.5.-" evidence="10"/>
<comment type="catalytic activity">
    <reaction evidence="8 10">
        <text>L-aspartyl-tRNA(Asn) + L-glutamine + ATP + H2O = L-asparaginyl-tRNA(Asn) + L-glutamate + ADP + phosphate + 2 H(+)</text>
        <dbReference type="Rhea" id="RHEA:14513"/>
        <dbReference type="Rhea" id="RHEA-COMP:9674"/>
        <dbReference type="Rhea" id="RHEA-COMP:9677"/>
        <dbReference type="ChEBI" id="CHEBI:15377"/>
        <dbReference type="ChEBI" id="CHEBI:15378"/>
        <dbReference type="ChEBI" id="CHEBI:29985"/>
        <dbReference type="ChEBI" id="CHEBI:30616"/>
        <dbReference type="ChEBI" id="CHEBI:43474"/>
        <dbReference type="ChEBI" id="CHEBI:58359"/>
        <dbReference type="ChEBI" id="CHEBI:78515"/>
        <dbReference type="ChEBI" id="CHEBI:78516"/>
        <dbReference type="ChEBI" id="CHEBI:456216"/>
    </reaction>
</comment>
<dbReference type="PANTHER" id="PTHR11659:SF0">
    <property type="entry name" value="GLUTAMYL-TRNA(GLN) AMIDOTRANSFERASE SUBUNIT B, MITOCHONDRIAL"/>
    <property type="match status" value="1"/>
</dbReference>
<dbReference type="FunFam" id="1.10.150.380:FF:000001">
    <property type="entry name" value="Aspartyl/glutamyl-tRNA(Asn/Gln) amidotransferase subunit B"/>
    <property type="match status" value="1"/>
</dbReference>
<evidence type="ECO:0000256" key="2">
    <source>
        <dbReference type="ARBA" id="ARBA00011123"/>
    </source>
</evidence>
<dbReference type="InterPro" id="IPR003789">
    <property type="entry name" value="Asn/Gln_tRNA_amidoTrase-B-like"/>
</dbReference>
<dbReference type="PROSITE" id="PS01234">
    <property type="entry name" value="GATB"/>
    <property type="match status" value="1"/>
</dbReference>
<evidence type="ECO:0000256" key="1">
    <source>
        <dbReference type="ARBA" id="ARBA00005306"/>
    </source>
</evidence>
<evidence type="ECO:0000256" key="6">
    <source>
        <dbReference type="ARBA" id="ARBA00022917"/>
    </source>
</evidence>
<gene>
    <name evidence="10 12" type="primary">gatB</name>
    <name evidence="12" type="ORF">IAB51_05345</name>
</gene>
<comment type="similarity">
    <text evidence="1 10">Belongs to the GatB/GatE family. GatB subfamily.</text>
</comment>
<dbReference type="FunFam" id="1.10.10.410:FF:000001">
    <property type="entry name" value="Aspartyl/glutamyl-tRNA(Asn/Gln) amidotransferase subunit B"/>
    <property type="match status" value="1"/>
</dbReference>
<dbReference type="NCBIfam" id="NF004014">
    <property type="entry name" value="PRK05477.1-4"/>
    <property type="match status" value="1"/>
</dbReference>
<dbReference type="InterPro" id="IPR014746">
    <property type="entry name" value="Gln_synth/guanido_kin_cat_dom"/>
</dbReference>
<organism evidence="12 13">
    <name type="scientific">Candidatus Merdivicinus excrementipullorum</name>
    <dbReference type="NCBI Taxonomy" id="2840867"/>
    <lineage>
        <taxon>Bacteria</taxon>
        <taxon>Bacillati</taxon>
        <taxon>Bacillota</taxon>
        <taxon>Clostridia</taxon>
        <taxon>Eubacteriales</taxon>
        <taxon>Oscillospiraceae</taxon>
        <taxon>Oscillospiraceae incertae sedis</taxon>
        <taxon>Candidatus Merdivicinus</taxon>
    </lineage>
</organism>
<dbReference type="InterPro" id="IPR018027">
    <property type="entry name" value="Asn/Gln_amidotransferase"/>
</dbReference>
<dbReference type="Gene3D" id="1.10.10.410">
    <property type="match status" value="1"/>
</dbReference>
<dbReference type="GO" id="GO:0006412">
    <property type="term" value="P:translation"/>
    <property type="evidence" value="ECO:0007669"/>
    <property type="project" value="UniProtKB-UniRule"/>
</dbReference>
<reference evidence="12" key="2">
    <citation type="journal article" date="2021" name="PeerJ">
        <title>Extensive microbial diversity within the chicken gut microbiome revealed by metagenomics and culture.</title>
        <authorList>
            <person name="Gilroy R."/>
            <person name="Ravi A."/>
            <person name="Getino M."/>
            <person name="Pursley I."/>
            <person name="Horton D.L."/>
            <person name="Alikhan N.F."/>
            <person name="Baker D."/>
            <person name="Gharbi K."/>
            <person name="Hall N."/>
            <person name="Watson M."/>
            <person name="Adriaenssens E.M."/>
            <person name="Foster-Nyarko E."/>
            <person name="Jarju S."/>
            <person name="Secka A."/>
            <person name="Antonio M."/>
            <person name="Oren A."/>
            <person name="Chaudhuri R.R."/>
            <person name="La Ragione R."/>
            <person name="Hildebrand F."/>
            <person name="Pallen M.J."/>
        </authorList>
    </citation>
    <scope>NUCLEOTIDE SEQUENCE</scope>
    <source>
        <strain evidence="12">CHK199-13235</strain>
    </source>
</reference>
<evidence type="ECO:0000313" key="12">
    <source>
        <dbReference type="EMBL" id="HIS76221.1"/>
    </source>
</evidence>
<evidence type="ECO:0000256" key="5">
    <source>
        <dbReference type="ARBA" id="ARBA00022840"/>
    </source>
</evidence>
<dbReference type="InterPro" id="IPR004413">
    <property type="entry name" value="GatB"/>
</dbReference>
<keyword evidence="4 10" id="KW-0547">Nucleotide-binding</keyword>
<accession>A0A9D1JZG4</accession>
<dbReference type="SUPFAM" id="SSF55931">
    <property type="entry name" value="Glutamine synthetase/guanido kinase"/>
    <property type="match status" value="1"/>
</dbReference>
<comment type="caution">
    <text evidence="12">The sequence shown here is derived from an EMBL/GenBank/DDBJ whole genome shotgun (WGS) entry which is preliminary data.</text>
</comment>
<keyword evidence="5 10" id="KW-0067">ATP-binding</keyword>
<evidence type="ECO:0000256" key="10">
    <source>
        <dbReference type="HAMAP-Rule" id="MF_00121"/>
    </source>
</evidence>
<comment type="function">
    <text evidence="7 10">Allows the formation of correctly charged Asn-tRNA(Asn) or Gln-tRNA(Gln) through the transamidation of misacylated Asp-tRNA(Asn) or Glu-tRNA(Gln) in organisms which lack either or both of asparaginyl-tRNA or glutaminyl-tRNA synthetases. The reaction takes place in the presence of glutamine and ATP through an activated phospho-Asp-tRNA(Asn) or phospho-Glu-tRNA(Gln).</text>
</comment>
<dbReference type="HAMAP" id="MF_00121">
    <property type="entry name" value="GatB"/>
    <property type="match status" value="1"/>
</dbReference>
<dbReference type="Gene3D" id="1.10.150.380">
    <property type="entry name" value="GatB domain, N-terminal subdomain"/>
    <property type="match status" value="1"/>
</dbReference>
<dbReference type="Pfam" id="PF02934">
    <property type="entry name" value="GatB_N"/>
    <property type="match status" value="1"/>
</dbReference>
<proteinExistence type="inferred from homology"/>
<comment type="catalytic activity">
    <reaction evidence="9 10">
        <text>L-glutamyl-tRNA(Gln) + L-glutamine + ATP + H2O = L-glutaminyl-tRNA(Gln) + L-glutamate + ADP + phosphate + H(+)</text>
        <dbReference type="Rhea" id="RHEA:17521"/>
        <dbReference type="Rhea" id="RHEA-COMP:9681"/>
        <dbReference type="Rhea" id="RHEA-COMP:9684"/>
        <dbReference type="ChEBI" id="CHEBI:15377"/>
        <dbReference type="ChEBI" id="CHEBI:15378"/>
        <dbReference type="ChEBI" id="CHEBI:29985"/>
        <dbReference type="ChEBI" id="CHEBI:30616"/>
        <dbReference type="ChEBI" id="CHEBI:43474"/>
        <dbReference type="ChEBI" id="CHEBI:58359"/>
        <dbReference type="ChEBI" id="CHEBI:78520"/>
        <dbReference type="ChEBI" id="CHEBI:78521"/>
        <dbReference type="ChEBI" id="CHEBI:456216"/>
    </reaction>
</comment>
<evidence type="ECO:0000256" key="7">
    <source>
        <dbReference type="ARBA" id="ARBA00024799"/>
    </source>
</evidence>
<dbReference type="InterPro" id="IPR017959">
    <property type="entry name" value="Asn/Gln-tRNA_amidoTrfase_suB/E"/>
</dbReference>
<dbReference type="SUPFAM" id="SSF89095">
    <property type="entry name" value="GatB/YqeY motif"/>
    <property type="match status" value="1"/>
</dbReference>
<dbReference type="SMART" id="SM00845">
    <property type="entry name" value="GatB_Yqey"/>
    <property type="match status" value="1"/>
</dbReference>
<dbReference type="InterPro" id="IPR023168">
    <property type="entry name" value="GatB_Yqey_C_2"/>
</dbReference>
<keyword evidence="6 10" id="KW-0648">Protein biosynthesis</keyword>
<evidence type="ECO:0000256" key="3">
    <source>
        <dbReference type="ARBA" id="ARBA00022598"/>
    </source>
</evidence>
<feature type="domain" description="Asn/Gln amidotransferase" evidence="11">
    <location>
        <begin position="328"/>
        <end position="476"/>
    </location>
</feature>
<dbReference type="InterPro" id="IPR006075">
    <property type="entry name" value="Asn/Gln-tRNA_Trfase_suB/E_cat"/>
</dbReference>
<reference evidence="12" key="1">
    <citation type="submission" date="2020-10" db="EMBL/GenBank/DDBJ databases">
        <authorList>
            <person name="Gilroy R."/>
        </authorList>
    </citation>
    <scope>NUCLEOTIDE SEQUENCE</scope>
    <source>
        <strain evidence="12">CHK199-13235</strain>
    </source>
</reference>
<dbReference type="GO" id="GO:0005524">
    <property type="term" value="F:ATP binding"/>
    <property type="evidence" value="ECO:0007669"/>
    <property type="project" value="UniProtKB-KW"/>
</dbReference>
<dbReference type="Pfam" id="PF02637">
    <property type="entry name" value="GatB_Yqey"/>
    <property type="match status" value="1"/>
</dbReference>
<name>A0A9D1JZG4_9FIRM</name>
<sequence>MNQDYEIVVGLEVHAELNTESKIYCSCRNAFGREVNTLCCPVCMGMPGTLPTLNEKVVEYAAKMGYALNCTINPISKQDRKNYFYPDLPKAYQISQFDIPLCENGYLDVWVNGGEKRIGITRIHIEEDAGKLIHDDSFTGTLVDFNRCGVPLIEIVSEPDIRSSAEAKAYLDTIKSILEYINISDCKMQEGSIRCDINVSVHKKGEPFGTRVEMKNVNTFSGAVRAIEYEANRQIEVLENGGMISQETRRWDDLKGQNFLLRSKEDAQDYRYFPEPDLMTIVLEQDYLDSIKASIPELPNKKKARYIKEMGLPEEDASLLVETKEKADFFEQILEGASIKPKSAANWVLGDVSRLMNETNKPIFELGIVPTKLAEIIAMLEQGKISSSAGKQVFEEMLKTGKEPAVLVKELGLEQVSDTGALQEIVDAVLANNQKSIDDYRGGKTNALGFLVGQCMKASKGKGNPALMKEMLLKVLEG</sequence>